<dbReference type="PANTHER" id="PTHR22684:SF0">
    <property type="entry name" value="RIBOSOME QUALITY CONTROL COMPLEX SUBUNIT TCF25"/>
    <property type="match status" value="1"/>
</dbReference>
<dbReference type="EMBL" id="AZGZ01000002">
    <property type="protein sequence ID" value="KZZ96985.1"/>
    <property type="molecule type" value="Genomic_DNA"/>
</dbReference>
<feature type="compositionally biased region" description="Basic residues" evidence="1">
    <location>
        <begin position="118"/>
        <end position="131"/>
    </location>
</feature>
<dbReference type="PANTHER" id="PTHR22684">
    <property type="entry name" value="NULP1-RELATED"/>
    <property type="match status" value="1"/>
</dbReference>
<dbReference type="GO" id="GO:0072344">
    <property type="term" value="P:rescue of stalled ribosome"/>
    <property type="evidence" value="ECO:0007669"/>
    <property type="project" value="TreeGrafter"/>
</dbReference>
<evidence type="ECO:0000313" key="2">
    <source>
        <dbReference type="EMBL" id="KZZ96985.1"/>
    </source>
</evidence>
<feature type="region of interest" description="Disordered" evidence="1">
    <location>
        <begin position="160"/>
        <end position="179"/>
    </location>
</feature>
<dbReference type="InterPro" id="IPR011990">
    <property type="entry name" value="TPR-like_helical_dom_sf"/>
</dbReference>
<gene>
    <name evidence="2" type="ORF">AAP_00628</name>
</gene>
<sequence length="747" mass="84481">MSSRALRKLQRLQEEQRQQQEQQQQRSTESDSDEESDSPVETRRPVFNAFDLLNAGGEEEEEEEEEDDGANENEEDQEQDQERHQVQDENTQSKKTAARNITTQTSGESSPPTSTSAGKKKKKNKKGKKGKKNDAKKPAQDTSMPNVDEIDRALNQLSTNDRGSASADQQQQLDLSEADDSRSLCELLSVDTRSLNAINEMKKLFGNIVLQNESSSPQNRRSGRNQQRVALDLGTALTGRFSPASQGKDFSGAALRKNPLMQSKDEWPRAPSGGLGMEVVEKRPTGSTVYRLIYNAAYRDVQNQFEMAVESMQPEALIQHLQFNPYHLSTLLQVSEIAKHQGDHAVAADLLERALFNIGRSVHSSFSNLLKEGRVRLSFDVKENREVWLTAWRYILNLGMKGTWRTAYEWAKLLLSLQPDDPYCISLIIDSLAVRGRQQKHFIDLCTHPYYKARWSNLPNIQCTLALAYLILGDEEASVRQLKRAIVHYPWIFCRIAQEYNIEPIPKLVWGALPPNDGQRLFTELYMERAKDLWNRPEALALIKKVANSTESTIVDVETPEIDLNITRHIILSDCRSAMTYVPRHYVSGRMSASDPLPPNGDEPSPIQESQMRNVFEMLLERGNAFEQMRMADMANGARQNADILPVEGDAGMMREPVLQESVDRSQITEWLLGPGLRRLKAFLDENGIDPGNWDLVDVEPITDWVEHLQLTDESNWETIIASAAEEIGSPLVADLLHDELAMQLSE</sequence>
<dbReference type="GO" id="GO:1990116">
    <property type="term" value="P:ribosome-associated ubiquitin-dependent protein catabolic process"/>
    <property type="evidence" value="ECO:0007669"/>
    <property type="project" value="TreeGrafter"/>
</dbReference>
<dbReference type="VEuPathDB" id="FungiDB:AAP_00628"/>
<evidence type="ECO:0000256" key="1">
    <source>
        <dbReference type="SAM" id="MobiDB-lite"/>
    </source>
</evidence>
<dbReference type="Pfam" id="PF04910">
    <property type="entry name" value="Tcf25"/>
    <property type="match status" value="1"/>
</dbReference>
<dbReference type="GO" id="GO:1990112">
    <property type="term" value="C:RQC complex"/>
    <property type="evidence" value="ECO:0007669"/>
    <property type="project" value="TreeGrafter"/>
</dbReference>
<dbReference type="AlphaFoldDB" id="A0A168CT95"/>
<protein>
    <submittedName>
        <fullName evidence="2">Nulp1-pending protein</fullName>
    </submittedName>
</protein>
<feature type="compositionally biased region" description="Basic residues" evidence="1">
    <location>
        <begin position="1"/>
        <end position="10"/>
    </location>
</feature>
<evidence type="ECO:0000313" key="3">
    <source>
        <dbReference type="Proteomes" id="UP000242877"/>
    </source>
</evidence>
<feature type="region of interest" description="Disordered" evidence="1">
    <location>
        <begin position="1"/>
        <end position="147"/>
    </location>
</feature>
<comment type="caution">
    <text evidence="2">The sequence shown here is derived from an EMBL/GenBank/DDBJ whole genome shotgun (WGS) entry which is preliminary data.</text>
</comment>
<organism evidence="2 3">
    <name type="scientific">Ascosphaera apis ARSEF 7405</name>
    <dbReference type="NCBI Taxonomy" id="392613"/>
    <lineage>
        <taxon>Eukaryota</taxon>
        <taxon>Fungi</taxon>
        <taxon>Dikarya</taxon>
        <taxon>Ascomycota</taxon>
        <taxon>Pezizomycotina</taxon>
        <taxon>Eurotiomycetes</taxon>
        <taxon>Eurotiomycetidae</taxon>
        <taxon>Onygenales</taxon>
        <taxon>Ascosphaeraceae</taxon>
        <taxon>Ascosphaera</taxon>
    </lineage>
</organism>
<dbReference type="Gene3D" id="1.25.40.10">
    <property type="entry name" value="Tetratricopeptide repeat domain"/>
    <property type="match status" value="1"/>
</dbReference>
<dbReference type="Proteomes" id="UP000242877">
    <property type="component" value="Unassembled WGS sequence"/>
</dbReference>
<feature type="compositionally biased region" description="Polar residues" evidence="1">
    <location>
        <begin position="88"/>
        <end position="101"/>
    </location>
</feature>
<reference evidence="2 3" key="1">
    <citation type="journal article" date="2016" name="Genome Biol. Evol.">
        <title>Divergent and convergent evolution of fungal pathogenicity.</title>
        <authorList>
            <person name="Shang Y."/>
            <person name="Xiao G."/>
            <person name="Zheng P."/>
            <person name="Cen K."/>
            <person name="Zhan S."/>
            <person name="Wang C."/>
        </authorList>
    </citation>
    <scope>NUCLEOTIDE SEQUENCE [LARGE SCALE GENOMIC DNA]</scope>
    <source>
        <strain evidence="2 3">ARSEF 7405</strain>
    </source>
</reference>
<keyword evidence="3" id="KW-1185">Reference proteome</keyword>
<proteinExistence type="predicted"/>
<feature type="compositionally biased region" description="Low complexity" evidence="1">
    <location>
        <begin position="102"/>
        <end position="117"/>
    </location>
</feature>
<accession>A0A168CT95</accession>
<dbReference type="InterPro" id="IPR006994">
    <property type="entry name" value="TCF25/Rqc1"/>
</dbReference>
<feature type="compositionally biased region" description="Polar residues" evidence="1">
    <location>
        <begin position="160"/>
        <end position="174"/>
    </location>
</feature>
<dbReference type="OrthoDB" id="205993at2759"/>
<name>A0A168CT95_9EURO</name>
<feature type="compositionally biased region" description="Acidic residues" evidence="1">
    <location>
        <begin position="57"/>
        <end position="79"/>
    </location>
</feature>